<protein>
    <submittedName>
        <fullName evidence="1">Uncharacterized protein</fullName>
    </submittedName>
</protein>
<dbReference type="EMBL" id="SOAM01000002">
    <property type="protein sequence ID" value="TDS77672.1"/>
    <property type="molecule type" value="Genomic_DNA"/>
</dbReference>
<accession>A0A4R7FMH4</accession>
<keyword evidence="2" id="KW-1185">Reference proteome</keyword>
<dbReference type="AlphaFoldDB" id="A0A4R7FMH4"/>
<sequence length="79" mass="8718">MTTTTTMTDRPILRDDLPELTATDRLALTIGTLLILRAERHRARRADRAEHARAAHAEAHAAATADAAFERRAMAGPTW</sequence>
<evidence type="ECO:0000313" key="2">
    <source>
        <dbReference type="Proteomes" id="UP000295344"/>
    </source>
</evidence>
<reference evidence="1 2" key="1">
    <citation type="submission" date="2019-03" db="EMBL/GenBank/DDBJ databases">
        <title>Genomic Encyclopedia of Archaeal and Bacterial Type Strains, Phase II (KMG-II): from individual species to whole genera.</title>
        <authorList>
            <person name="Goeker M."/>
        </authorList>
    </citation>
    <scope>NUCLEOTIDE SEQUENCE [LARGE SCALE GENOMIC DNA]</scope>
    <source>
        <strain evidence="1 2">DSM 24782</strain>
    </source>
</reference>
<organism evidence="1 2">
    <name type="scientific">Amnibacterium kyonggiense</name>
    <dbReference type="NCBI Taxonomy" id="595671"/>
    <lineage>
        <taxon>Bacteria</taxon>
        <taxon>Bacillati</taxon>
        <taxon>Actinomycetota</taxon>
        <taxon>Actinomycetes</taxon>
        <taxon>Micrococcales</taxon>
        <taxon>Microbacteriaceae</taxon>
        <taxon>Amnibacterium</taxon>
    </lineage>
</organism>
<dbReference type="RefSeq" id="WP_133766712.1">
    <property type="nucleotide sequence ID" value="NZ_BAAARP010000004.1"/>
</dbReference>
<comment type="caution">
    <text evidence="1">The sequence shown here is derived from an EMBL/GenBank/DDBJ whole genome shotgun (WGS) entry which is preliminary data.</text>
</comment>
<proteinExistence type="predicted"/>
<name>A0A4R7FMH4_9MICO</name>
<gene>
    <name evidence="1" type="ORF">CLV52_2631</name>
</gene>
<dbReference type="Proteomes" id="UP000295344">
    <property type="component" value="Unassembled WGS sequence"/>
</dbReference>
<evidence type="ECO:0000313" key="1">
    <source>
        <dbReference type="EMBL" id="TDS77672.1"/>
    </source>
</evidence>